<feature type="region of interest" description="Disordered" evidence="1">
    <location>
        <begin position="81"/>
        <end position="103"/>
    </location>
</feature>
<dbReference type="HOGENOM" id="CLU_2263316_0_0_1"/>
<gene>
    <name evidence="2" type="ORF">BOTBODRAFT_177285</name>
</gene>
<reference evidence="3" key="1">
    <citation type="journal article" date="2014" name="Proc. Natl. Acad. Sci. U.S.A.">
        <title>Extensive sampling of basidiomycete genomes demonstrates inadequacy of the white-rot/brown-rot paradigm for wood decay fungi.</title>
        <authorList>
            <person name="Riley R."/>
            <person name="Salamov A.A."/>
            <person name="Brown D.W."/>
            <person name="Nagy L.G."/>
            <person name="Floudas D."/>
            <person name="Held B.W."/>
            <person name="Levasseur A."/>
            <person name="Lombard V."/>
            <person name="Morin E."/>
            <person name="Otillar R."/>
            <person name="Lindquist E.A."/>
            <person name="Sun H."/>
            <person name="LaButti K.M."/>
            <person name="Schmutz J."/>
            <person name="Jabbour D."/>
            <person name="Luo H."/>
            <person name="Baker S.E."/>
            <person name="Pisabarro A.G."/>
            <person name="Walton J.D."/>
            <person name="Blanchette R.A."/>
            <person name="Henrissat B."/>
            <person name="Martin F."/>
            <person name="Cullen D."/>
            <person name="Hibbett D.S."/>
            <person name="Grigoriev I.V."/>
        </authorList>
    </citation>
    <scope>NUCLEOTIDE SEQUENCE [LARGE SCALE GENOMIC DNA]</scope>
    <source>
        <strain evidence="3">FD-172 SS1</strain>
    </source>
</reference>
<organism evidence="2 3">
    <name type="scientific">Botryobasidium botryosum (strain FD-172 SS1)</name>
    <dbReference type="NCBI Taxonomy" id="930990"/>
    <lineage>
        <taxon>Eukaryota</taxon>
        <taxon>Fungi</taxon>
        <taxon>Dikarya</taxon>
        <taxon>Basidiomycota</taxon>
        <taxon>Agaricomycotina</taxon>
        <taxon>Agaricomycetes</taxon>
        <taxon>Cantharellales</taxon>
        <taxon>Botryobasidiaceae</taxon>
        <taxon>Botryobasidium</taxon>
    </lineage>
</organism>
<name>A0A067MIR2_BOTB1</name>
<sequence length="103" mass="11217">MNKSHMGKNLAEVLAQCLKDYGLNGCILAVIAHNASNNNTMVKELEGLLDGFLGKLSQGCCFAHILNITCILSVFTKTKGKLTGKLDGDNNDNKDIDDRVHLR</sequence>
<keyword evidence="3" id="KW-1185">Reference proteome</keyword>
<evidence type="ECO:0000313" key="2">
    <source>
        <dbReference type="EMBL" id="KDQ11446.1"/>
    </source>
</evidence>
<protein>
    <recommendedName>
        <fullName evidence="4">DUF659 domain-containing protein</fullName>
    </recommendedName>
</protein>
<evidence type="ECO:0008006" key="4">
    <source>
        <dbReference type="Google" id="ProtNLM"/>
    </source>
</evidence>
<dbReference type="EMBL" id="KL198058">
    <property type="protein sequence ID" value="KDQ11446.1"/>
    <property type="molecule type" value="Genomic_DNA"/>
</dbReference>
<dbReference type="OrthoDB" id="3228311at2759"/>
<accession>A0A067MIR2</accession>
<dbReference type="AlphaFoldDB" id="A0A067MIR2"/>
<evidence type="ECO:0000256" key="1">
    <source>
        <dbReference type="SAM" id="MobiDB-lite"/>
    </source>
</evidence>
<dbReference type="Proteomes" id="UP000027195">
    <property type="component" value="Unassembled WGS sequence"/>
</dbReference>
<evidence type="ECO:0000313" key="3">
    <source>
        <dbReference type="Proteomes" id="UP000027195"/>
    </source>
</evidence>
<feature type="compositionally biased region" description="Basic and acidic residues" evidence="1">
    <location>
        <begin position="84"/>
        <end position="103"/>
    </location>
</feature>
<dbReference type="InParanoid" id="A0A067MIR2"/>
<proteinExistence type="predicted"/>